<dbReference type="Proteomes" id="UP001500767">
    <property type="component" value="Unassembled WGS sequence"/>
</dbReference>
<proteinExistence type="predicted"/>
<accession>A0ABP6XYW7</accession>
<reference evidence="4" key="1">
    <citation type="journal article" date="2019" name="Int. J. Syst. Evol. Microbiol.">
        <title>The Global Catalogue of Microorganisms (GCM) 10K type strain sequencing project: providing services to taxonomists for standard genome sequencing and annotation.</title>
        <authorList>
            <consortium name="The Broad Institute Genomics Platform"/>
            <consortium name="The Broad Institute Genome Sequencing Center for Infectious Disease"/>
            <person name="Wu L."/>
            <person name="Ma J."/>
        </authorList>
    </citation>
    <scope>NUCLEOTIDE SEQUENCE [LARGE SCALE GENOMIC DNA]</scope>
    <source>
        <strain evidence="4">JCM 16540</strain>
    </source>
</reference>
<dbReference type="GO" id="GO:0008168">
    <property type="term" value="F:methyltransferase activity"/>
    <property type="evidence" value="ECO:0007669"/>
    <property type="project" value="UniProtKB-KW"/>
</dbReference>
<organism evidence="3 4">
    <name type="scientific">Microlunatus spumicola</name>
    <dbReference type="NCBI Taxonomy" id="81499"/>
    <lineage>
        <taxon>Bacteria</taxon>
        <taxon>Bacillati</taxon>
        <taxon>Actinomycetota</taxon>
        <taxon>Actinomycetes</taxon>
        <taxon>Propionibacteriales</taxon>
        <taxon>Propionibacteriaceae</taxon>
        <taxon>Microlunatus</taxon>
    </lineage>
</organism>
<evidence type="ECO:0000313" key="4">
    <source>
        <dbReference type="Proteomes" id="UP001500767"/>
    </source>
</evidence>
<dbReference type="GO" id="GO:0032259">
    <property type="term" value="P:methylation"/>
    <property type="evidence" value="ECO:0007669"/>
    <property type="project" value="UniProtKB-KW"/>
</dbReference>
<dbReference type="RefSeq" id="WP_204910092.1">
    <property type="nucleotide sequence ID" value="NZ_BAAAYR010000004.1"/>
</dbReference>
<gene>
    <name evidence="3" type="ORF">GCM10022197_33840</name>
</gene>
<sequence>MVSHRRPGDPPRPGPRTWRPWRSAWLDAAYSPTGFWSTQQPGGHFSTAVRAGPLVAQAVAALVPASVGVVVDVGAGDARLLAHLADLLPGVALVGVDRRVRPEGLDPRVGWFRDHFDVERERWTNGGPDAWSSAGTPFLVAHEWLDDLPVPVVGRRAGTWHEVEVDGRGHERPGAAVGAEDRAWLADWWESGSPEVVRAEVGRARDAAWAVLVRWAVARGGRALAVDYGHLATQRPVEGSLLAYGRGRQRAPVPDGSVNLTAAVAVDALVRAGEDAGAETLLLERQSAVLGRHPEPAPADPLGALVRRSEQAALTAPGRWGDLWWLLQGARAS</sequence>
<evidence type="ECO:0000256" key="1">
    <source>
        <dbReference type="ARBA" id="ARBA00022603"/>
    </source>
</evidence>
<evidence type="ECO:0000256" key="2">
    <source>
        <dbReference type="ARBA" id="ARBA00022679"/>
    </source>
</evidence>
<keyword evidence="4" id="KW-1185">Reference proteome</keyword>
<evidence type="ECO:0000313" key="3">
    <source>
        <dbReference type="EMBL" id="GAA3574073.1"/>
    </source>
</evidence>
<dbReference type="EMBL" id="BAAAYR010000004">
    <property type="protein sequence ID" value="GAA3574073.1"/>
    <property type="molecule type" value="Genomic_DNA"/>
</dbReference>
<dbReference type="InterPro" id="IPR029063">
    <property type="entry name" value="SAM-dependent_MTases_sf"/>
</dbReference>
<dbReference type="Gene3D" id="3.40.50.12710">
    <property type="match status" value="1"/>
</dbReference>
<dbReference type="InterPro" id="IPR003788">
    <property type="entry name" value="NDUFAF7"/>
</dbReference>
<keyword evidence="1 3" id="KW-0489">Methyltransferase</keyword>
<dbReference type="Pfam" id="PF02636">
    <property type="entry name" value="Methyltransf_28"/>
    <property type="match status" value="1"/>
</dbReference>
<name>A0ABP6XYW7_9ACTN</name>
<dbReference type="InterPro" id="IPR038375">
    <property type="entry name" value="NDUFAF7_sf"/>
</dbReference>
<keyword evidence="2" id="KW-0808">Transferase</keyword>
<dbReference type="SUPFAM" id="SSF53335">
    <property type="entry name" value="S-adenosyl-L-methionine-dependent methyltransferases"/>
    <property type="match status" value="1"/>
</dbReference>
<comment type="caution">
    <text evidence="3">The sequence shown here is derived from an EMBL/GenBank/DDBJ whole genome shotgun (WGS) entry which is preliminary data.</text>
</comment>
<protein>
    <submittedName>
        <fullName evidence="3">SAM-dependent methyltransferase</fullName>
    </submittedName>
</protein>